<evidence type="ECO:0000313" key="2">
    <source>
        <dbReference type="Proteomes" id="UP000031623"/>
    </source>
</evidence>
<dbReference type="HOGENOM" id="CLU_2721022_0_0_6"/>
<dbReference type="AlphaFoldDB" id="A0A090AIL1"/>
<evidence type="ECO:0000313" key="1">
    <source>
        <dbReference type="EMBL" id="BAP55242.1"/>
    </source>
</evidence>
<organism evidence="1 2">
    <name type="scientific">Thioploca ingrica</name>
    <dbReference type="NCBI Taxonomy" id="40754"/>
    <lineage>
        <taxon>Bacteria</taxon>
        <taxon>Pseudomonadati</taxon>
        <taxon>Pseudomonadota</taxon>
        <taxon>Gammaproteobacteria</taxon>
        <taxon>Thiotrichales</taxon>
        <taxon>Thiotrichaceae</taxon>
        <taxon>Thioploca</taxon>
    </lineage>
</organism>
<proteinExistence type="predicted"/>
<accession>A0A090AIL1</accession>
<sequence length="72" mass="7739">MLEETINNNNSNPISALPIINNVFLRNVMASGKDLIFGSAKLRVISALSQPGIAITGYIKITTVFSFVVLTS</sequence>
<dbReference type="Proteomes" id="UP000031623">
    <property type="component" value="Chromosome"/>
</dbReference>
<gene>
    <name evidence="1" type="ORF">THII_0945</name>
</gene>
<dbReference type="KEGG" id="tig:THII_0945"/>
<dbReference type="EMBL" id="AP014633">
    <property type="protein sequence ID" value="BAP55242.1"/>
    <property type="molecule type" value="Genomic_DNA"/>
</dbReference>
<dbReference type="STRING" id="40754.THII_0945"/>
<reference evidence="1 2" key="1">
    <citation type="journal article" date="2014" name="ISME J.">
        <title>Ecophysiology of Thioploca ingrica as revealed by the complete genome sequence supplemented with proteomic evidence.</title>
        <authorList>
            <person name="Kojima H."/>
            <person name="Ogura Y."/>
            <person name="Yamamoto N."/>
            <person name="Togashi T."/>
            <person name="Mori H."/>
            <person name="Watanabe T."/>
            <person name="Nemoto F."/>
            <person name="Kurokawa K."/>
            <person name="Hayashi T."/>
            <person name="Fukui M."/>
        </authorList>
    </citation>
    <scope>NUCLEOTIDE SEQUENCE [LARGE SCALE GENOMIC DNA]</scope>
</reference>
<protein>
    <submittedName>
        <fullName evidence="1">Uncharacterized protein</fullName>
    </submittedName>
</protein>
<name>A0A090AIL1_9GAMM</name>
<keyword evidence="2" id="KW-1185">Reference proteome</keyword>